<evidence type="ECO:0000313" key="1">
    <source>
        <dbReference type="EMBL" id="MCS0609241.1"/>
    </source>
</evidence>
<reference evidence="1 2" key="1">
    <citation type="submission" date="2022-08" db="EMBL/GenBank/DDBJ databases">
        <title>Reclassification of Massilia species as members of the genera Telluria, Duganella, Pseudoduganella, Mokoshia gen. nov. and Zemynaea gen. nov. using orthogonal and non-orthogonal genome-based approaches.</title>
        <authorList>
            <person name="Bowman J.P."/>
        </authorList>
    </citation>
    <scope>NUCLEOTIDE SEQUENCE [LARGE SCALE GENOMIC DNA]</scope>
    <source>
        <strain evidence="1 2">JCM 31607</strain>
    </source>
</reference>
<comment type="caution">
    <text evidence="1">The sequence shown here is derived from an EMBL/GenBank/DDBJ whole genome shotgun (WGS) entry which is preliminary data.</text>
</comment>
<organism evidence="1 2">
    <name type="scientific">Massilia solisilvae</name>
    <dbReference type="NCBI Taxonomy" id="1811225"/>
    <lineage>
        <taxon>Bacteria</taxon>
        <taxon>Pseudomonadati</taxon>
        <taxon>Pseudomonadota</taxon>
        <taxon>Betaproteobacteria</taxon>
        <taxon>Burkholderiales</taxon>
        <taxon>Oxalobacteraceae</taxon>
        <taxon>Telluria group</taxon>
        <taxon>Massilia</taxon>
    </lineage>
</organism>
<dbReference type="Proteomes" id="UP001205861">
    <property type="component" value="Unassembled WGS sequence"/>
</dbReference>
<evidence type="ECO:0008006" key="3">
    <source>
        <dbReference type="Google" id="ProtNLM"/>
    </source>
</evidence>
<name>A0ABT2BLF9_9BURK</name>
<evidence type="ECO:0000313" key="2">
    <source>
        <dbReference type="Proteomes" id="UP001205861"/>
    </source>
</evidence>
<sequence length="115" mass="12144">MQRYLTHVLLSLLLLLSQQVGLLHGISHAASLDRSPVAAEVVDAGTTDGSRQPKAALFDLCAQCAASAQVAFALPSVVRLFLPVELAFSLLPAPRTPTLCLLTHCVFLSRAPPSA</sequence>
<dbReference type="RefSeq" id="WP_258856900.1">
    <property type="nucleotide sequence ID" value="NZ_JANUGV010000003.1"/>
</dbReference>
<gene>
    <name evidence="1" type="ORF">NX773_13800</name>
</gene>
<protein>
    <recommendedName>
        <fullName evidence="3">DUF2946 domain-containing protein</fullName>
    </recommendedName>
</protein>
<keyword evidence="2" id="KW-1185">Reference proteome</keyword>
<accession>A0ABT2BLF9</accession>
<dbReference type="EMBL" id="JANUGV010000003">
    <property type="protein sequence ID" value="MCS0609241.1"/>
    <property type="molecule type" value="Genomic_DNA"/>
</dbReference>
<proteinExistence type="predicted"/>